<gene>
    <name evidence="1" type="ORF">Daura_07370</name>
</gene>
<accession>A0A9Q9MIL5</accession>
<dbReference type="EMBL" id="CP073767">
    <property type="protein sequence ID" value="UWZ56005.1"/>
    <property type="molecule type" value="Genomic_DNA"/>
</dbReference>
<dbReference type="RefSeq" id="WP_156089321.1">
    <property type="nucleotide sequence ID" value="NZ_CP073767.1"/>
</dbReference>
<protein>
    <submittedName>
        <fullName evidence="1">Uncharacterized protein</fullName>
    </submittedName>
</protein>
<dbReference type="Proteomes" id="UP001058003">
    <property type="component" value="Chromosome"/>
</dbReference>
<reference evidence="1" key="1">
    <citation type="submission" date="2021-04" db="EMBL/GenBank/DDBJ databases">
        <title>Dactylosporangium aurantiacum NRRL B-8018 full assembly.</title>
        <authorList>
            <person name="Hartkoorn R.C."/>
            <person name="Beaudoing E."/>
            <person name="Hot D."/>
        </authorList>
    </citation>
    <scope>NUCLEOTIDE SEQUENCE</scope>
    <source>
        <strain evidence="1">NRRL B-8018</strain>
    </source>
</reference>
<organism evidence="1 2">
    <name type="scientific">Dactylosporangium aurantiacum</name>
    <dbReference type="NCBI Taxonomy" id="35754"/>
    <lineage>
        <taxon>Bacteria</taxon>
        <taxon>Bacillati</taxon>
        <taxon>Actinomycetota</taxon>
        <taxon>Actinomycetes</taxon>
        <taxon>Micromonosporales</taxon>
        <taxon>Micromonosporaceae</taxon>
        <taxon>Dactylosporangium</taxon>
    </lineage>
</organism>
<evidence type="ECO:0000313" key="1">
    <source>
        <dbReference type="EMBL" id="UWZ56005.1"/>
    </source>
</evidence>
<name>A0A9Q9MIL5_9ACTN</name>
<keyword evidence="2" id="KW-1185">Reference proteome</keyword>
<evidence type="ECO:0000313" key="2">
    <source>
        <dbReference type="Proteomes" id="UP001058003"/>
    </source>
</evidence>
<sequence length="245" mass="27200">MAEFLDDPAARIVAVLREVRAVGDGPAFSVWGQALGGGSAPDVYSNIARFMMLIEEAKSALVNPRDGDDRTFYSTLFGSLDTLQSYLVSHITQSNMEAFKPLITDDKISILELLSRELRQTYRSNFLSEDTRQQMLQDVRKLKEDVLFNEHLSLHEKNYIVKLLHDVERALQSYWLGGFDDVASTVAALGGGAAVVTDQAQRGWFMSGVLRIWEFLNVSADGVRALSATGSEVVALIDEIEHLTQ</sequence>
<dbReference type="AlphaFoldDB" id="A0A9Q9MIL5"/>
<dbReference type="KEGG" id="daur:Daura_07370"/>
<proteinExistence type="predicted"/>